<comment type="similarity">
    <text evidence="10">Belongs to the splicing factor SR family. SR subfamily.</text>
</comment>
<dbReference type="Proteomes" id="UP000298416">
    <property type="component" value="Unassembled WGS sequence"/>
</dbReference>
<evidence type="ECO:0000256" key="12">
    <source>
        <dbReference type="SAM" id="MobiDB-lite"/>
    </source>
</evidence>
<dbReference type="GO" id="GO:0016607">
    <property type="term" value="C:nuclear speck"/>
    <property type="evidence" value="ECO:0007669"/>
    <property type="project" value="UniProtKB-SubCell"/>
</dbReference>
<feature type="domain" description="RRM" evidence="14">
    <location>
        <begin position="60"/>
        <end position="138"/>
    </location>
</feature>
<dbReference type="GO" id="GO:0005681">
    <property type="term" value="C:spliceosomal complex"/>
    <property type="evidence" value="ECO:0007669"/>
    <property type="project" value="UniProtKB-KW"/>
</dbReference>
<evidence type="ECO:0000313" key="15">
    <source>
        <dbReference type="EMBL" id="KAG6437758.1"/>
    </source>
</evidence>
<evidence type="ECO:0000256" key="9">
    <source>
        <dbReference type="ARBA" id="ARBA00023242"/>
    </source>
</evidence>
<evidence type="ECO:0000256" key="5">
    <source>
        <dbReference type="ARBA" id="ARBA00022728"/>
    </source>
</evidence>
<dbReference type="InterPro" id="IPR035979">
    <property type="entry name" value="RBD_domain_sf"/>
</dbReference>
<evidence type="ECO:0000256" key="4">
    <source>
        <dbReference type="ARBA" id="ARBA00022664"/>
    </source>
</evidence>
<keyword evidence="16" id="KW-1185">Reference proteome</keyword>
<name>A0A8X9ADJ1_SALSN</name>
<keyword evidence="13" id="KW-0472">Membrane</keyword>
<dbReference type="AlphaFoldDB" id="A0A8X9ADJ1"/>
<dbReference type="GO" id="GO:0005737">
    <property type="term" value="C:cytoplasm"/>
    <property type="evidence" value="ECO:0007669"/>
    <property type="project" value="TreeGrafter"/>
</dbReference>
<feature type="compositionally biased region" description="Low complexity" evidence="12">
    <location>
        <begin position="143"/>
        <end position="159"/>
    </location>
</feature>
<keyword evidence="4" id="KW-0507">mRNA processing</keyword>
<dbReference type="EMBL" id="PNBA02000001">
    <property type="protein sequence ID" value="KAG6437758.1"/>
    <property type="molecule type" value="Genomic_DNA"/>
</dbReference>
<dbReference type="GO" id="GO:0006397">
    <property type="term" value="P:mRNA processing"/>
    <property type="evidence" value="ECO:0007669"/>
    <property type="project" value="UniProtKB-KW"/>
</dbReference>
<feature type="region of interest" description="Disordered" evidence="12">
    <location>
        <begin position="142"/>
        <end position="182"/>
    </location>
</feature>
<evidence type="ECO:0000256" key="7">
    <source>
        <dbReference type="ARBA" id="ARBA00022884"/>
    </source>
</evidence>
<reference evidence="15" key="2">
    <citation type="submission" date="2020-08" db="EMBL/GenBank/DDBJ databases">
        <title>Plant Genome Project.</title>
        <authorList>
            <person name="Zhang R.-G."/>
        </authorList>
    </citation>
    <scope>NUCLEOTIDE SEQUENCE</scope>
    <source>
        <strain evidence="15">Huo1</strain>
        <tissue evidence="15">Leaf</tissue>
    </source>
</reference>
<evidence type="ECO:0000256" key="11">
    <source>
        <dbReference type="PROSITE-ProRule" id="PRU00176"/>
    </source>
</evidence>
<dbReference type="Pfam" id="PF00076">
    <property type="entry name" value="RRM_1"/>
    <property type="match status" value="1"/>
</dbReference>
<dbReference type="GO" id="GO:0008380">
    <property type="term" value="P:RNA splicing"/>
    <property type="evidence" value="ECO:0007669"/>
    <property type="project" value="UniProtKB-KW"/>
</dbReference>
<dbReference type="InterPro" id="IPR000504">
    <property type="entry name" value="RRM_dom"/>
</dbReference>
<dbReference type="PANTHER" id="PTHR23003:SF62">
    <property type="entry name" value="SERINE_ARGININE (SR)-TYPE SHUTTLING MRNA BINDING PROTEIN NPL3"/>
    <property type="match status" value="1"/>
</dbReference>
<comment type="subcellular location">
    <subcellularLocation>
        <location evidence="1">Nucleus speckle</location>
    </subcellularLocation>
    <subcellularLocation>
        <location evidence="2">Nucleus</location>
        <location evidence="2">Nucleoplasm</location>
    </subcellularLocation>
</comment>
<evidence type="ECO:0000313" key="16">
    <source>
        <dbReference type="Proteomes" id="UP000298416"/>
    </source>
</evidence>
<evidence type="ECO:0000259" key="14">
    <source>
        <dbReference type="PROSITE" id="PS50102"/>
    </source>
</evidence>
<accession>A0A8X9ADJ1</accession>
<dbReference type="PROSITE" id="PS50102">
    <property type="entry name" value="RRM"/>
    <property type="match status" value="1"/>
</dbReference>
<keyword evidence="5" id="KW-0747">Spliceosome</keyword>
<dbReference type="PANTHER" id="PTHR23003">
    <property type="entry name" value="RNA RECOGNITION MOTIF RRM DOMAIN CONTAINING PROTEIN"/>
    <property type="match status" value="1"/>
</dbReference>
<keyword evidence="9" id="KW-0539">Nucleus</keyword>
<comment type="caution">
    <text evidence="15">The sequence shown here is derived from an EMBL/GenBank/DDBJ whole genome shotgun (WGS) entry which is preliminary data.</text>
</comment>
<proteinExistence type="inferred from homology"/>
<keyword evidence="8" id="KW-0508">mRNA splicing</keyword>
<keyword evidence="3" id="KW-0597">Phosphoprotein</keyword>
<dbReference type="Gene3D" id="3.30.70.330">
    <property type="match status" value="1"/>
</dbReference>
<reference evidence="15" key="1">
    <citation type="submission" date="2018-01" db="EMBL/GenBank/DDBJ databases">
        <authorList>
            <person name="Mao J.F."/>
        </authorList>
    </citation>
    <scope>NUCLEOTIDE SEQUENCE</scope>
    <source>
        <strain evidence="15">Huo1</strain>
        <tissue evidence="15">Leaf</tissue>
    </source>
</reference>
<protein>
    <recommendedName>
        <fullName evidence="14">RRM domain-containing protein</fullName>
    </recommendedName>
</protein>
<keyword evidence="13" id="KW-1133">Transmembrane helix</keyword>
<evidence type="ECO:0000256" key="3">
    <source>
        <dbReference type="ARBA" id="ARBA00022553"/>
    </source>
</evidence>
<evidence type="ECO:0000256" key="13">
    <source>
        <dbReference type="SAM" id="Phobius"/>
    </source>
</evidence>
<dbReference type="FunFam" id="3.30.70.330:FF:000062">
    <property type="entry name" value="serine/arginine-rich splicing factor SR34A-like"/>
    <property type="match status" value="1"/>
</dbReference>
<dbReference type="GO" id="GO:0003729">
    <property type="term" value="F:mRNA binding"/>
    <property type="evidence" value="ECO:0007669"/>
    <property type="project" value="TreeGrafter"/>
</dbReference>
<keyword evidence="6" id="KW-0677">Repeat</keyword>
<feature type="transmembrane region" description="Helical" evidence="13">
    <location>
        <begin position="194"/>
        <end position="217"/>
    </location>
</feature>
<dbReference type="InterPro" id="IPR050374">
    <property type="entry name" value="RRT5_SRSF_SR"/>
</dbReference>
<evidence type="ECO:0000256" key="10">
    <source>
        <dbReference type="ARBA" id="ARBA00061121"/>
    </source>
</evidence>
<dbReference type="SUPFAM" id="SSF54928">
    <property type="entry name" value="RNA-binding domain, RBD"/>
    <property type="match status" value="1"/>
</dbReference>
<gene>
    <name evidence="15" type="ORF">SASPL_102686</name>
</gene>
<feature type="compositionally biased region" description="Low complexity" evidence="12">
    <location>
        <begin position="45"/>
        <end position="54"/>
    </location>
</feature>
<sequence length="248" mass="28172">MVLSPSLKILAIRGRDGYDFDGCRLQVELAHGGRGSSSYDRHSSHNSGSSRGGVSKHSDYLVLFSGLPSSASWQDLKDHMRRAGDVCFSQVYRERDGMRGVVDYNNYDDMKYAIRKLDDSLFRNQFSKAYIRVEEYERRRSYSRSPSKSPYSRSRSISRSPDDRARSGSASPRKKSSHQSLSRSRSSLGLNFDFLHAFVLSSPSGFIVIWPYVAIWGLHVRDLMAYGAQFLATHFFLAIGCKWTARPR</sequence>
<evidence type="ECO:0000256" key="8">
    <source>
        <dbReference type="ARBA" id="ARBA00023187"/>
    </source>
</evidence>
<feature type="region of interest" description="Disordered" evidence="12">
    <location>
        <begin position="32"/>
        <end position="54"/>
    </location>
</feature>
<organism evidence="15">
    <name type="scientific">Salvia splendens</name>
    <name type="common">Scarlet sage</name>
    <dbReference type="NCBI Taxonomy" id="180675"/>
    <lineage>
        <taxon>Eukaryota</taxon>
        <taxon>Viridiplantae</taxon>
        <taxon>Streptophyta</taxon>
        <taxon>Embryophyta</taxon>
        <taxon>Tracheophyta</taxon>
        <taxon>Spermatophyta</taxon>
        <taxon>Magnoliopsida</taxon>
        <taxon>eudicotyledons</taxon>
        <taxon>Gunneridae</taxon>
        <taxon>Pentapetalae</taxon>
        <taxon>asterids</taxon>
        <taxon>lamiids</taxon>
        <taxon>Lamiales</taxon>
        <taxon>Lamiaceae</taxon>
        <taxon>Nepetoideae</taxon>
        <taxon>Mentheae</taxon>
        <taxon>Salviinae</taxon>
        <taxon>Salvia</taxon>
        <taxon>Salvia subgen. Calosphace</taxon>
        <taxon>core Calosphace</taxon>
    </lineage>
</organism>
<dbReference type="InterPro" id="IPR012677">
    <property type="entry name" value="Nucleotide-bd_a/b_plait_sf"/>
</dbReference>
<evidence type="ECO:0000256" key="6">
    <source>
        <dbReference type="ARBA" id="ARBA00022737"/>
    </source>
</evidence>
<keyword evidence="13" id="KW-0812">Transmembrane</keyword>
<evidence type="ECO:0000256" key="1">
    <source>
        <dbReference type="ARBA" id="ARBA00004324"/>
    </source>
</evidence>
<evidence type="ECO:0000256" key="2">
    <source>
        <dbReference type="ARBA" id="ARBA00004642"/>
    </source>
</evidence>
<keyword evidence="7 11" id="KW-0694">RNA-binding</keyword>